<dbReference type="Proteomes" id="UP001152797">
    <property type="component" value="Unassembled WGS sequence"/>
</dbReference>
<keyword evidence="2" id="KW-0808">Transferase</keyword>
<feature type="compositionally biased region" description="Low complexity" evidence="6">
    <location>
        <begin position="200"/>
        <end position="214"/>
    </location>
</feature>
<keyword evidence="3" id="KW-0547">Nucleotide-binding</keyword>
<evidence type="ECO:0000313" key="8">
    <source>
        <dbReference type="EMBL" id="CAI3984621.1"/>
    </source>
</evidence>
<evidence type="ECO:0000256" key="6">
    <source>
        <dbReference type="SAM" id="MobiDB-lite"/>
    </source>
</evidence>
<evidence type="ECO:0000256" key="2">
    <source>
        <dbReference type="ARBA" id="ARBA00022679"/>
    </source>
</evidence>
<name>A0A9P1FQN7_9DINO</name>
<proteinExistence type="predicted"/>
<evidence type="ECO:0000256" key="4">
    <source>
        <dbReference type="ARBA" id="ARBA00022777"/>
    </source>
</evidence>
<reference evidence="9 10" key="2">
    <citation type="submission" date="2024-05" db="EMBL/GenBank/DDBJ databases">
        <authorList>
            <person name="Chen Y."/>
            <person name="Shah S."/>
            <person name="Dougan E. K."/>
            <person name="Thang M."/>
            <person name="Chan C."/>
        </authorList>
    </citation>
    <scope>NUCLEOTIDE SEQUENCE [LARGE SCALE GENOMIC DNA]</scope>
</reference>
<feature type="region of interest" description="Disordered" evidence="6">
    <location>
        <begin position="67"/>
        <end position="175"/>
    </location>
</feature>
<dbReference type="InterPro" id="IPR008271">
    <property type="entry name" value="Ser/Thr_kinase_AS"/>
</dbReference>
<evidence type="ECO:0000313" key="10">
    <source>
        <dbReference type="Proteomes" id="UP001152797"/>
    </source>
</evidence>
<organism evidence="8">
    <name type="scientific">Cladocopium goreaui</name>
    <dbReference type="NCBI Taxonomy" id="2562237"/>
    <lineage>
        <taxon>Eukaryota</taxon>
        <taxon>Sar</taxon>
        <taxon>Alveolata</taxon>
        <taxon>Dinophyceae</taxon>
        <taxon>Suessiales</taxon>
        <taxon>Symbiodiniaceae</taxon>
        <taxon>Cladocopium</taxon>
    </lineage>
</organism>
<dbReference type="EMBL" id="CAMXCT030000902">
    <property type="protein sequence ID" value="CAL4771933.1"/>
    <property type="molecule type" value="Genomic_DNA"/>
</dbReference>
<accession>A0A9P1FQN7</accession>
<dbReference type="Pfam" id="PF00069">
    <property type="entry name" value="Pkinase"/>
    <property type="match status" value="1"/>
</dbReference>
<dbReference type="AlphaFoldDB" id="A0A9P1FQN7"/>
<evidence type="ECO:0000313" key="9">
    <source>
        <dbReference type="EMBL" id="CAL4771933.1"/>
    </source>
</evidence>
<dbReference type="SMART" id="SM00220">
    <property type="entry name" value="S_TKc"/>
    <property type="match status" value="1"/>
</dbReference>
<feature type="region of interest" description="Disordered" evidence="6">
    <location>
        <begin position="193"/>
        <end position="224"/>
    </location>
</feature>
<dbReference type="InterPro" id="IPR000719">
    <property type="entry name" value="Prot_kinase_dom"/>
</dbReference>
<dbReference type="InterPro" id="IPR011009">
    <property type="entry name" value="Kinase-like_dom_sf"/>
</dbReference>
<dbReference type="OrthoDB" id="415198at2759"/>
<dbReference type="GO" id="GO:0004674">
    <property type="term" value="F:protein serine/threonine kinase activity"/>
    <property type="evidence" value="ECO:0007669"/>
    <property type="project" value="UniProtKB-KW"/>
</dbReference>
<dbReference type="EMBL" id="CAMXCT010000902">
    <property type="protein sequence ID" value="CAI3984621.1"/>
    <property type="molecule type" value="Genomic_DNA"/>
</dbReference>
<evidence type="ECO:0000256" key="5">
    <source>
        <dbReference type="ARBA" id="ARBA00022840"/>
    </source>
</evidence>
<dbReference type="PANTHER" id="PTHR24349">
    <property type="entry name" value="SERINE/THREONINE-PROTEIN KINASE"/>
    <property type="match status" value="1"/>
</dbReference>
<keyword evidence="10" id="KW-1185">Reference proteome</keyword>
<feature type="domain" description="Protein kinase" evidence="7">
    <location>
        <begin position="351"/>
        <end position="650"/>
    </location>
</feature>
<dbReference type="EMBL" id="CAMXCT020000902">
    <property type="protein sequence ID" value="CAL1137996.1"/>
    <property type="molecule type" value="Genomic_DNA"/>
</dbReference>
<dbReference type="Gene3D" id="1.10.510.10">
    <property type="entry name" value="Transferase(Phosphotransferase) domain 1"/>
    <property type="match status" value="1"/>
</dbReference>
<evidence type="ECO:0000256" key="3">
    <source>
        <dbReference type="ARBA" id="ARBA00022741"/>
    </source>
</evidence>
<gene>
    <name evidence="8" type="ORF">C1SCF055_LOCUS12146</name>
</gene>
<protein>
    <submittedName>
        <fullName evidence="9">Calcium-dependent protein kinase 27</fullName>
    </submittedName>
</protein>
<dbReference type="PROSITE" id="PS50011">
    <property type="entry name" value="PROTEIN_KINASE_DOM"/>
    <property type="match status" value="1"/>
</dbReference>
<dbReference type="InterPro" id="IPR050205">
    <property type="entry name" value="CDPK_Ser/Thr_kinases"/>
</dbReference>
<dbReference type="SUPFAM" id="SSF56112">
    <property type="entry name" value="Protein kinase-like (PK-like)"/>
    <property type="match status" value="1"/>
</dbReference>
<keyword evidence="1" id="KW-0723">Serine/threonine-protein kinase</keyword>
<evidence type="ECO:0000259" key="7">
    <source>
        <dbReference type="PROSITE" id="PS50011"/>
    </source>
</evidence>
<dbReference type="PROSITE" id="PS00108">
    <property type="entry name" value="PROTEIN_KINASE_ST"/>
    <property type="match status" value="1"/>
</dbReference>
<evidence type="ECO:0000256" key="1">
    <source>
        <dbReference type="ARBA" id="ARBA00022527"/>
    </source>
</evidence>
<keyword evidence="5" id="KW-0067">ATP-binding</keyword>
<reference evidence="8" key="1">
    <citation type="submission" date="2022-10" db="EMBL/GenBank/DDBJ databases">
        <authorList>
            <person name="Chen Y."/>
            <person name="Dougan E. K."/>
            <person name="Chan C."/>
            <person name="Rhodes N."/>
            <person name="Thang M."/>
        </authorList>
    </citation>
    <scope>NUCLEOTIDE SEQUENCE</scope>
</reference>
<keyword evidence="4 9" id="KW-0418">Kinase</keyword>
<comment type="caution">
    <text evidence="8">The sequence shown here is derived from an EMBL/GenBank/DDBJ whole genome shotgun (WGS) entry which is preliminary data.</text>
</comment>
<dbReference type="GO" id="GO:0005524">
    <property type="term" value="F:ATP binding"/>
    <property type="evidence" value="ECO:0007669"/>
    <property type="project" value="UniProtKB-KW"/>
</dbReference>
<sequence>MAKPLENVAFWLPGLGPPVSQLQFTRPQRALCAANEHKAKMTQAAVAVAGAQKKFFKSVLMRVQVAGASPMSRQSSLRSKERERPQDPPIPSRGSRLKLTCPVKLPSLGRSPGGSQTARELRGFSKESRTGPLRQSSQESSERARKPKTRHTTGTLGMEASPAHSMSMLSTDSTDASPHISYEVLRLVEEANSVPSGRGSIDAVSQSSSRSSPSLDMAKSDVEDVNDRSMSIEAMQGIPDLELIRAPVPVSREGYSGGVAPPADLPNPSSLQLPKAKNYVPARAWGSTATVDSSKEDASPGSPLKARRTYRRHQTMTNMTTGPGQSETQKEEVNERRIKSLEGQKIYDVYYWEEVIQEDGDGGKVVVCRKKTEDNTGDFDKVMKIKSKLKLKKEGCADDYRKAAAGRPESVRLVLTKMLSLPPHPGVMPVEEALEDDAFYYVVTPRATSSFFQGLLGEFHDGVVPECALRSLMTDMLEAVDHLHTHGVLHRDIKPDNMVLQTHVNEETGEKRRRVVLIDFDHADPDFHNNPDDQERIYGTRRFNAPESYLCSFSKQTDLYSIGVIFYMLMTGKMPYDDDIFDGINPPGSRMVSPRALLHDTFQRLKDADIDWNCDPWPSQPVSMDLCRQLLAFNPALRPSSARTVGDLRLWEGSLSPLNPINEL</sequence>
<feature type="compositionally biased region" description="Basic and acidic residues" evidence="6">
    <location>
        <begin position="119"/>
        <end position="129"/>
    </location>
</feature>